<protein>
    <submittedName>
        <fullName evidence="2">Uncharacterized protein</fullName>
    </submittedName>
</protein>
<accession>A0AC35G5I1</accession>
<evidence type="ECO:0000313" key="2">
    <source>
        <dbReference type="WBParaSite" id="PS1159_v2.g24250.t1"/>
    </source>
</evidence>
<proteinExistence type="predicted"/>
<dbReference type="Proteomes" id="UP000887580">
    <property type="component" value="Unplaced"/>
</dbReference>
<evidence type="ECO:0000313" key="1">
    <source>
        <dbReference type="Proteomes" id="UP000887580"/>
    </source>
</evidence>
<reference evidence="2" key="1">
    <citation type="submission" date="2022-11" db="UniProtKB">
        <authorList>
            <consortium name="WormBaseParasite"/>
        </authorList>
    </citation>
    <scope>IDENTIFICATION</scope>
</reference>
<organism evidence="1 2">
    <name type="scientific">Panagrolaimus sp. PS1159</name>
    <dbReference type="NCBI Taxonomy" id="55785"/>
    <lineage>
        <taxon>Eukaryota</taxon>
        <taxon>Metazoa</taxon>
        <taxon>Ecdysozoa</taxon>
        <taxon>Nematoda</taxon>
        <taxon>Chromadorea</taxon>
        <taxon>Rhabditida</taxon>
        <taxon>Tylenchina</taxon>
        <taxon>Panagrolaimomorpha</taxon>
        <taxon>Panagrolaimoidea</taxon>
        <taxon>Panagrolaimidae</taxon>
        <taxon>Panagrolaimus</taxon>
    </lineage>
</organism>
<name>A0AC35G5I1_9BILA</name>
<sequence length="245" mass="28263">MTKAKSRKKVVKQVAGSKENAEKKSEKQLSLRSEDYQLANAKNNIRLPRQMIRVHRSEPSDGIIRNELRFVSYASAKDDSEKNPVEMNVISEAFGALVSRLRDLDVAIPEGKEDALLSRLRELNSEEECERLRKIIEEMHNYESDTDGGDYRSGATTITEPSWVEQTEAQIKAVTEKFQPIHLQAQGFAPKLFDIKAHLNQILEEIHDQRLKGQLSDERIREQINDKIHRCRQMAAETIRKNRRN</sequence>
<dbReference type="WBParaSite" id="PS1159_v2.g24250.t1">
    <property type="protein sequence ID" value="PS1159_v2.g24250.t1"/>
    <property type="gene ID" value="PS1159_v2.g24250"/>
</dbReference>